<feature type="region of interest" description="Disordered" evidence="2">
    <location>
        <begin position="185"/>
        <end position="209"/>
    </location>
</feature>
<sequence>MDSDEIEYRYLITRQHYDLGLYPRIKAARQRIEELEKQKAERERRRQEPSEAAKMIEEWVANVTGIAKVLEMAAAAEDDANKQAKTVSEQLKALKSMQSKCERFEKLYHGSNGDGGVLAEVNLLRAELVEVDRLRQEAKARADEQAPRIESLEHELGEQTNQIKAEFEASLTRLQQRVSFQTLTTRPQDPGVGELHGAKRPGEPLVAPRKLPRLGRGRILEGSHRRLGL</sequence>
<proteinExistence type="predicted"/>
<evidence type="ECO:0000256" key="1">
    <source>
        <dbReference type="SAM" id="Coils"/>
    </source>
</evidence>
<protein>
    <submittedName>
        <fullName evidence="3">Uncharacterized protein</fullName>
    </submittedName>
</protein>
<organism evidence="3 4">
    <name type="scientific">Byssothecium circinans</name>
    <dbReference type="NCBI Taxonomy" id="147558"/>
    <lineage>
        <taxon>Eukaryota</taxon>
        <taxon>Fungi</taxon>
        <taxon>Dikarya</taxon>
        <taxon>Ascomycota</taxon>
        <taxon>Pezizomycotina</taxon>
        <taxon>Dothideomycetes</taxon>
        <taxon>Pleosporomycetidae</taxon>
        <taxon>Pleosporales</taxon>
        <taxon>Massarineae</taxon>
        <taxon>Massarinaceae</taxon>
        <taxon>Byssothecium</taxon>
    </lineage>
</organism>
<evidence type="ECO:0000313" key="3">
    <source>
        <dbReference type="EMBL" id="KAF1958219.1"/>
    </source>
</evidence>
<dbReference type="AlphaFoldDB" id="A0A6A5U2N5"/>
<evidence type="ECO:0000256" key="2">
    <source>
        <dbReference type="SAM" id="MobiDB-lite"/>
    </source>
</evidence>
<accession>A0A6A5U2N5</accession>
<reference evidence="3" key="1">
    <citation type="journal article" date="2020" name="Stud. Mycol.">
        <title>101 Dothideomycetes genomes: a test case for predicting lifestyles and emergence of pathogens.</title>
        <authorList>
            <person name="Haridas S."/>
            <person name="Albert R."/>
            <person name="Binder M."/>
            <person name="Bloem J."/>
            <person name="Labutti K."/>
            <person name="Salamov A."/>
            <person name="Andreopoulos B."/>
            <person name="Baker S."/>
            <person name="Barry K."/>
            <person name="Bills G."/>
            <person name="Bluhm B."/>
            <person name="Cannon C."/>
            <person name="Castanera R."/>
            <person name="Culley D."/>
            <person name="Daum C."/>
            <person name="Ezra D."/>
            <person name="Gonzalez J."/>
            <person name="Henrissat B."/>
            <person name="Kuo A."/>
            <person name="Liang C."/>
            <person name="Lipzen A."/>
            <person name="Lutzoni F."/>
            <person name="Magnuson J."/>
            <person name="Mondo S."/>
            <person name="Nolan M."/>
            <person name="Ohm R."/>
            <person name="Pangilinan J."/>
            <person name="Park H.-J."/>
            <person name="Ramirez L."/>
            <person name="Alfaro M."/>
            <person name="Sun H."/>
            <person name="Tritt A."/>
            <person name="Yoshinaga Y."/>
            <person name="Zwiers L.-H."/>
            <person name="Turgeon B."/>
            <person name="Goodwin S."/>
            <person name="Spatafora J."/>
            <person name="Crous P."/>
            <person name="Grigoriev I."/>
        </authorList>
    </citation>
    <scope>NUCLEOTIDE SEQUENCE</scope>
    <source>
        <strain evidence="3">CBS 675.92</strain>
    </source>
</reference>
<gene>
    <name evidence="3" type="ORF">CC80DRAFT_546457</name>
</gene>
<keyword evidence="1" id="KW-0175">Coiled coil</keyword>
<dbReference type="Proteomes" id="UP000800035">
    <property type="component" value="Unassembled WGS sequence"/>
</dbReference>
<name>A0A6A5U2N5_9PLEO</name>
<keyword evidence="4" id="KW-1185">Reference proteome</keyword>
<dbReference type="EMBL" id="ML976987">
    <property type="protein sequence ID" value="KAF1958219.1"/>
    <property type="molecule type" value="Genomic_DNA"/>
</dbReference>
<feature type="coiled-coil region" evidence="1">
    <location>
        <begin position="121"/>
        <end position="169"/>
    </location>
</feature>
<evidence type="ECO:0000313" key="4">
    <source>
        <dbReference type="Proteomes" id="UP000800035"/>
    </source>
</evidence>